<dbReference type="GO" id="GO:0008270">
    <property type="term" value="F:zinc ion binding"/>
    <property type="evidence" value="ECO:0007669"/>
    <property type="project" value="UniProtKB-KW"/>
</dbReference>
<name>A0A9W7AI32_9STRA</name>
<dbReference type="Gene3D" id="6.10.140.2220">
    <property type="match status" value="2"/>
</dbReference>
<gene>
    <name evidence="7" type="ORF">TrLO_g1807</name>
</gene>
<proteinExistence type="predicted"/>
<evidence type="ECO:0000256" key="4">
    <source>
        <dbReference type="PROSITE-ProRule" id="PRU00134"/>
    </source>
</evidence>
<dbReference type="EMBL" id="BRXW01000598">
    <property type="protein sequence ID" value="GMH68739.1"/>
    <property type="molecule type" value="Genomic_DNA"/>
</dbReference>
<reference evidence="8" key="1">
    <citation type="journal article" date="2023" name="Commun. Biol.">
        <title>Genome analysis of Parmales, the sister group of diatoms, reveals the evolutionary specialization of diatoms from phago-mixotrophs to photoautotrophs.</title>
        <authorList>
            <person name="Ban H."/>
            <person name="Sato S."/>
            <person name="Yoshikawa S."/>
            <person name="Yamada K."/>
            <person name="Nakamura Y."/>
            <person name="Ichinomiya M."/>
            <person name="Sato N."/>
            <person name="Blanc-Mathieu R."/>
            <person name="Endo H."/>
            <person name="Kuwata A."/>
            <person name="Ogata H."/>
        </authorList>
    </citation>
    <scope>NUCLEOTIDE SEQUENCE [LARGE SCALE GENOMIC DNA]</scope>
    <source>
        <strain evidence="8">NIES 3700</strain>
    </source>
</reference>
<evidence type="ECO:0000256" key="3">
    <source>
        <dbReference type="ARBA" id="ARBA00022833"/>
    </source>
</evidence>
<evidence type="ECO:0000256" key="5">
    <source>
        <dbReference type="SAM" id="MobiDB-lite"/>
    </source>
</evidence>
<keyword evidence="2 4" id="KW-0863">Zinc-finger</keyword>
<dbReference type="InterPro" id="IPR002893">
    <property type="entry name" value="Znf_MYND"/>
</dbReference>
<feature type="region of interest" description="Disordered" evidence="5">
    <location>
        <begin position="129"/>
        <end position="153"/>
    </location>
</feature>
<dbReference type="Pfam" id="PF01753">
    <property type="entry name" value="zf-MYND"/>
    <property type="match status" value="2"/>
</dbReference>
<evidence type="ECO:0000313" key="8">
    <source>
        <dbReference type="Proteomes" id="UP001165122"/>
    </source>
</evidence>
<evidence type="ECO:0000313" key="7">
    <source>
        <dbReference type="EMBL" id="GMH68739.1"/>
    </source>
</evidence>
<dbReference type="Proteomes" id="UP001165122">
    <property type="component" value="Unassembled WGS sequence"/>
</dbReference>
<dbReference type="PROSITE" id="PS50865">
    <property type="entry name" value="ZF_MYND_2"/>
    <property type="match status" value="1"/>
</dbReference>
<evidence type="ECO:0000256" key="1">
    <source>
        <dbReference type="ARBA" id="ARBA00022723"/>
    </source>
</evidence>
<organism evidence="7 8">
    <name type="scientific">Triparma laevis f. longispina</name>
    <dbReference type="NCBI Taxonomy" id="1714387"/>
    <lineage>
        <taxon>Eukaryota</taxon>
        <taxon>Sar</taxon>
        <taxon>Stramenopiles</taxon>
        <taxon>Ochrophyta</taxon>
        <taxon>Bolidophyceae</taxon>
        <taxon>Parmales</taxon>
        <taxon>Triparmaceae</taxon>
        <taxon>Triparma</taxon>
    </lineage>
</organism>
<dbReference type="AlphaFoldDB" id="A0A9W7AI32"/>
<keyword evidence="1" id="KW-0479">Metal-binding</keyword>
<dbReference type="SUPFAM" id="SSF144232">
    <property type="entry name" value="HIT/MYND zinc finger-like"/>
    <property type="match status" value="2"/>
</dbReference>
<evidence type="ECO:0000259" key="6">
    <source>
        <dbReference type="PROSITE" id="PS50865"/>
    </source>
</evidence>
<keyword evidence="3" id="KW-0862">Zinc</keyword>
<comment type="caution">
    <text evidence="7">The sequence shown here is derived from an EMBL/GenBank/DDBJ whole genome shotgun (WGS) entry which is preliminary data.</text>
</comment>
<sequence length="153" mass="16731">MIPSQSPSDFAAAAKPSPSCAFPGCKVPPANTCSRSLDTRYCSKKHQTAHWNSHKNICVAPQKKTSAPVPPPPSSSTVPPHTCGFPGCTKKGQHRCSKFDEIDYCSEKHQEAHWKYYKKICVAPQKKISAPVPSAPPIPLKGSVNEEELYEDK</sequence>
<accession>A0A9W7AI32</accession>
<keyword evidence="8" id="KW-1185">Reference proteome</keyword>
<evidence type="ECO:0000256" key="2">
    <source>
        <dbReference type="ARBA" id="ARBA00022771"/>
    </source>
</evidence>
<feature type="domain" description="MYND-type" evidence="6">
    <location>
        <begin position="20"/>
        <end position="58"/>
    </location>
</feature>
<protein>
    <recommendedName>
        <fullName evidence="6">MYND-type domain-containing protein</fullName>
    </recommendedName>
</protein>